<dbReference type="GO" id="GO:0051082">
    <property type="term" value="F:unfolded protein binding"/>
    <property type="evidence" value="ECO:0007669"/>
    <property type="project" value="InterPro"/>
</dbReference>
<evidence type="ECO:0000256" key="18">
    <source>
        <dbReference type="SAM" id="Phobius"/>
    </source>
</evidence>
<feature type="region of interest" description="Disordered" evidence="17">
    <location>
        <begin position="31"/>
        <end position="65"/>
    </location>
</feature>
<dbReference type="EMBL" id="WMEX01000001">
    <property type="protein sequence ID" value="MYL25733.1"/>
    <property type="molecule type" value="Genomic_DNA"/>
</dbReference>
<keyword evidence="8" id="KW-0442">Lipid degradation</keyword>
<evidence type="ECO:0000256" key="14">
    <source>
        <dbReference type="ARBA" id="ARBA00031542"/>
    </source>
</evidence>
<dbReference type="InterPro" id="IPR004961">
    <property type="entry name" value="Lipase_chaperone"/>
</dbReference>
<evidence type="ECO:0000256" key="10">
    <source>
        <dbReference type="ARBA" id="ARBA00023098"/>
    </source>
</evidence>
<feature type="transmembrane region" description="Helical" evidence="18">
    <location>
        <begin position="7"/>
        <end position="25"/>
    </location>
</feature>
<evidence type="ECO:0000256" key="12">
    <source>
        <dbReference type="ARBA" id="ARBA00023186"/>
    </source>
</evidence>
<keyword evidence="12" id="KW-0143">Chaperone</keyword>
<evidence type="ECO:0000256" key="13">
    <source>
        <dbReference type="ARBA" id="ARBA00030948"/>
    </source>
</evidence>
<evidence type="ECO:0000256" key="15">
    <source>
        <dbReference type="ARBA" id="ARBA00033028"/>
    </source>
</evidence>
<dbReference type="AlphaFoldDB" id="A0A9X4YB06"/>
<dbReference type="SUPFAM" id="SSF158855">
    <property type="entry name" value="Lipase chaperone-like"/>
    <property type="match status" value="1"/>
</dbReference>
<evidence type="ECO:0000313" key="19">
    <source>
        <dbReference type="EMBL" id="MYL25733.1"/>
    </source>
</evidence>
<evidence type="ECO:0000256" key="16">
    <source>
        <dbReference type="SAM" id="Coils"/>
    </source>
</evidence>
<evidence type="ECO:0000256" key="9">
    <source>
        <dbReference type="ARBA" id="ARBA00022989"/>
    </source>
</evidence>
<keyword evidence="10" id="KW-0443">Lipid metabolism</keyword>
<keyword evidence="20" id="KW-1185">Reference proteome</keyword>
<evidence type="ECO:0000256" key="6">
    <source>
        <dbReference type="ARBA" id="ARBA00022519"/>
    </source>
</evidence>
<comment type="subcellular location">
    <subcellularLocation>
        <location evidence="2">Cell inner membrane</location>
        <topology evidence="2">Single-pass membrane protein</topology>
        <orientation evidence="2">Periplasmic side</orientation>
    </subcellularLocation>
</comment>
<comment type="function">
    <text evidence="1">May be involved in the folding of the extracellular lipase during its passage through the periplasm.</text>
</comment>
<protein>
    <recommendedName>
        <fullName evidence="4">Lipase chaperone</fullName>
    </recommendedName>
    <alternativeName>
        <fullName evidence="15">Lipase foldase</fullName>
    </alternativeName>
    <alternativeName>
        <fullName evidence="13">Lipase helper protein</fullName>
    </alternativeName>
    <alternativeName>
        <fullName evidence="14">Lipase modulator</fullName>
    </alternativeName>
</protein>
<feature type="coiled-coil region" evidence="16">
    <location>
        <begin position="269"/>
        <end position="303"/>
    </location>
</feature>
<evidence type="ECO:0000313" key="20">
    <source>
        <dbReference type="Proteomes" id="UP000460751"/>
    </source>
</evidence>
<reference evidence="19 20" key="1">
    <citation type="submission" date="2019-11" db="EMBL/GenBank/DDBJ databases">
        <title>Genome sequences of 17 halophilic strains isolated from different environments.</title>
        <authorList>
            <person name="Furrow R.E."/>
        </authorList>
    </citation>
    <scope>NUCLEOTIDE SEQUENCE [LARGE SCALE GENOMIC DNA]</scope>
    <source>
        <strain evidence="19 20">22507_15_FS</strain>
    </source>
</reference>
<keyword evidence="11 18" id="KW-0472">Membrane</keyword>
<gene>
    <name evidence="19" type="ORF">GLW01_02895</name>
</gene>
<sequence length="345" mass="39724">MGIRQGILAGAFAGIATLGFSLFLLSPESPEAPSPAGSVTTLKHDTPATAGNRNSPPREPPKQALPLDDTVKNIAIDGAIRVDMNGNLVFDRDLRRFMDFFIGLTRSQDDEAAMRDRMRQAMVEREVPGAIREDVMEALDRYLDYREAAGNLETRMGEVTPEQTRHVLNQLKQLRRNHLGEAMTEGFFGREQQRIENQLARQRIENNPDLSADEKRKRLRDLEEMLPEHVQQVRERSRTYNTLREKTRRMREDGASDAEIHALRSRELGAEAADQLAELDEERARWQQRLARYQREKQRIRSNDSLTESDLRRALERLRSEHFDSEAERRRARALSRIDASRQDG</sequence>
<dbReference type="Pfam" id="PF03280">
    <property type="entry name" value="Lipase_chap"/>
    <property type="match status" value="1"/>
</dbReference>
<accession>A0A9X4YB06</accession>
<keyword evidence="16" id="KW-0175">Coiled coil</keyword>
<dbReference type="GO" id="GO:0005886">
    <property type="term" value="C:plasma membrane"/>
    <property type="evidence" value="ECO:0007669"/>
    <property type="project" value="UniProtKB-SubCell"/>
</dbReference>
<evidence type="ECO:0000256" key="7">
    <source>
        <dbReference type="ARBA" id="ARBA00022692"/>
    </source>
</evidence>
<name>A0A9X4YB06_9GAMM</name>
<keyword evidence="6" id="KW-0997">Cell inner membrane</keyword>
<feature type="region of interest" description="Disordered" evidence="17">
    <location>
        <begin position="323"/>
        <end position="345"/>
    </location>
</feature>
<dbReference type="Proteomes" id="UP000460751">
    <property type="component" value="Unassembled WGS sequence"/>
</dbReference>
<evidence type="ECO:0000256" key="4">
    <source>
        <dbReference type="ARBA" id="ARBA00019692"/>
    </source>
</evidence>
<dbReference type="GO" id="GO:0016042">
    <property type="term" value="P:lipid catabolic process"/>
    <property type="evidence" value="ECO:0007669"/>
    <property type="project" value="UniProtKB-KW"/>
</dbReference>
<dbReference type="OrthoDB" id="7025807at2"/>
<comment type="caution">
    <text evidence="19">The sequence shown here is derived from an EMBL/GenBank/DDBJ whole genome shotgun (WGS) entry which is preliminary data.</text>
</comment>
<evidence type="ECO:0000256" key="3">
    <source>
        <dbReference type="ARBA" id="ARBA00010358"/>
    </source>
</evidence>
<organism evidence="19 20">
    <name type="scientific">Vreelandella halophila</name>
    <dbReference type="NCBI Taxonomy" id="86177"/>
    <lineage>
        <taxon>Bacteria</taxon>
        <taxon>Pseudomonadati</taxon>
        <taxon>Pseudomonadota</taxon>
        <taxon>Gammaproteobacteria</taxon>
        <taxon>Oceanospirillales</taxon>
        <taxon>Halomonadaceae</taxon>
        <taxon>Vreelandella</taxon>
    </lineage>
</organism>
<proteinExistence type="inferred from homology"/>
<evidence type="ECO:0000256" key="8">
    <source>
        <dbReference type="ARBA" id="ARBA00022963"/>
    </source>
</evidence>
<keyword evidence="5" id="KW-1003">Cell membrane</keyword>
<evidence type="ECO:0000256" key="17">
    <source>
        <dbReference type="SAM" id="MobiDB-lite"/>
    </source>
</evidence>
<evidence type="ECO:0000256" key="11">
    <source>
        <dbReference type="ARBA" id="ARBA00023136"/>
    </source>
</evidence>
<keyword evidence="9 18" id="KW-1133">Transmembrane helix</keyword>
<evidence type="ECO:0000256" key="1">
    <source>
        <dbReference type="ARBA" id="ARBA00003280"/>
    </source>
</evidence>
<comment type="similarity">
    <text evidence="3">Belongs to the lipase chaperone family.</text>
</comment>
<evidence type="ECO:0000256" key="2">
    <source>
        <dbReference type="ARBA" id="ARBA00004383"/>
    </source>
</evidence>
<evidence type="ECO:0000256" key="5">
    <source>
        <dbReference type="ARBA" id="ARBA00022475"/>
    </source>
</evidence>
<keyword evidence="7 18" id="KW-0812">Transmembrane</keyword>
<dbReference type="RefSeq" id="WP_160898066.1">
    <property type="nucleotide sequence ID" value="NZ_WMEX01000001.1"/>
</dbReference>
<dbReference type="GO" id="GO:0006457">
    <property type="term" value="P:protein folding"/>
    <property type="evidence" value="ECO:0007669"/>
    <property type="project" value="InterPro"/>
</dbReference>